<dbReference type="PANTHER" id="PTHR43758">
    <property type="entry name" value="7,8-DIHYDRO-8-OXOGUANINE TRIPHOSPHATASE"/>
    <property type="match status" value="1"/>
</dbReference>
<dbReference type="GO" id="GO:0046872">
    <property type="term" value="F:metal ion binding"/>
    <property type="evidence" value="ECO:0007669"/>
    <property type="project" value="UniProtKB-KW"/>
</dbReference>
<dbReference type="SUPFAM" id="SSF55811">
    <property type="entry name" value="Nudix"/>
    <property type="match status" value="1"/>
</dbReference>
<comment type="similarity">
    <text evidence="2 6">Belongs to the Nudix hydrolase family.</text>
</comment>
<keyword evidence="5" id="KW-0460">Magnesium</keyword>
<evidence type="ECO:0000256" key="5">
    <source>
        <dbReference type="ARBA" id="ARBA00022842"/>
    </source>
</evidence>
<dbReference type="RefSeq" id="WP_097158888.1">
    <property type="nucleotide sequence ID" value="NZ_JBEPMQ010000004.1"/>
</dbReference>
<dbReference type="InterPro" id="IPR020084">
    <property type="entry name" value="NUDIX_hydrolase_CS"/>
</dbReference>
<protein>
    <submittedName>
        <fullName evidence="8">8-oxo-dGTP diphosphatase</fullName>
    </submittedName>
</protein>
<dbReference type="InterPro" id="IPR000086">
    <property type="entry name" value="NUDIX_hydrolase_dom"/>
</dbReference>
<dbReference type="InterPro" id="IPR020476">
    <property type="entry name" value="Nudix_hydrolase"/>
</dbReference>
<dbReference type="GO" id="GO:0016818">
    <property type="term" value="F:hydrolase activity, acting on acid anhydrides, in phosphorus-containing anhydrides"/>
    <property type="evidence" value="ECO:0007669"/>
    <property type="project" value="TreeGrafter"/>
</dbReference>
<keyword evidence="4 6" id="KW-0378">Hydrolase</keyword>
<gene>
    <name evidence="8" type="ORF">SAMN05877753_10568</name>
</gene>
<evidence type="ECO:0000259" key="7">
    <source>
        <dbReference type="PROSITE" id="PS51462"/>
    </source>
</evidence>
<organism evidence="8 9">
    <name type="scientific">Bacillus oleivorans</name>
    <dbReference type="NCBI Taxonomy" id="1448271"/>
    <lineage>
        <taxon>Bacteria</taxon>
        <taxon>Bacillati</taxon>
        <taxon>Bacillota</taxon>
        <taxon>Bacilli</taxon>
        <taxon>Bacillales</taxon>
        <taxon>Bacillaceae</taxon>
        <taxon>Bacillus</taxon>
    </lineage>
</organism>
<keyword evidence="3" id="KW-0479">Metal-binding</keyword>
<evidence type="ECO:0000256" key="6">
    <source>
        <dbReference type="RuleBase" id="RU003476"/>
    </source>
</evidence>
<dbReference type="GO" id="GO:0005737">
    <property type="term" value="C:cytoplasm"/>
    <property type="evidence" value="ECO:0007669"/>
    <property type="project" value="TreeGrafter"/>
</dbReference>
<dbReference type="Proteomes" id="UP000219546">
    <property type="component" value="Unassembled WGS sequence"/>
</dbReference>
<name>A0A285CW04_9BACI</name>
<evidence type="ECO:0000313" key="8">
    <source>
        <dbReference type="EMBL" id="SNX71238.1"/>
    </source>
</evidence>
<comment type="cofactor">
    <cofactor evidence="1">
        <name>Mg(2+)</name>
        <dbReference type="ChEBI" id="CHEBI:18420"/>
    </cofactor>
</comment>
<dbReference type="AlphaFoldDB" id="A0A285CW04"/>
<dbReference type="OrthoDB" id="9131041at2"/>
<dbReference type="PROSITE" id="PS51462">
    <property type="entry name" value="NUDIX"/>
    <property type="match status" value="1"/>
</dbReference>
<proteinExistence type="inferred from homology"/>
<evidence type="ECO:0000256" key="3">
    <source>
        <dbReference type="ARBA" id="ARBA00022723"/>
    </source>
</evidence>
<feature type="domain" description="Nudix hydrolase" evidence="7">
    <location>
        <begin position="1"/>
        <end position="145"/>
    </location>
</feature>
<dbReference type="CDD" id="cd04665">
    <property type="entry name" value="NUDIX_RppH"/>
    <property type="match status" value="1"/>
</dbReference>
<evidence type="ECO:0000256" key="2">
    <source>
        <dbReference type="ARBA" id="ARBA00005582"/>
    </source>
</evidence>
<dbReference type="Gene3D" id="3.90.79.10">
    <property type="entry name" value="Nucleoside Triphosphate Pyrophosphohydrolase"/>
    <property type="match status" value="1"/>
</dbReference>
<dbReference type="EMBL" id="OAOP01000005">
    <property type="protein sequence ID" value="SNX71238.1"/>
    <property type="molecule type" value="Genomic_DNA"/>
</dbReference>
<keyword evidence="9" id="KW-1185">Reference proteome</keyword>
<evidence type="ECO:0000256" key="1">
    <source>
        <dbReference type="ARBA" id="ARBA00001946"/>
    </source>
</evidence>
<evidence type="ECO:0000256" key="4">
    <source>
        <dbReference type="ARBA" id="ARBA00022801"/>
    </source>
</evidence>
<reference evidence="8 9" key="1">
    <citation type="submission" date="2017-08" db="EMBL/GenBank/DDBJ databases">
        <authorList>
            <person name="de Groot N.N."/>
        </authorList>
    </citation>
    <scope>NUCLEOTIDE SEQUENCE [LARGE SCALE GENOMIC DNA]</scope>
    <source>
        <strain evidence="8 9">JC228</strain>
    </source>
</reference>
<dbReference type="InterPro" id="IPR014078">
    <property type="entry name" value="Nudix_YtkD"/>
</dbReference>
<dbReference type="PROSITE" id="PS00893">
    <property type="entry name" value="NUDIX_BOX"/>
    <property type="match status" value="1"/>
</dbReference>
<evidence type="ECO:0000313" key="9">
    <source>
        <dbReference type="Proteomes" id="UP000219546"/>
    </source>
</evidence>
<dbReference type="InterPro" id="IPR015797">
    <property type="entry name" value="NUDIX_hydrolase-like_dom_sf"/>
</dbReference>
<dbReference type="PANTHER" id="PTHR43758:SF8">
    <property type="entry name" value="8-OXO-DGTP DIPHOSPHATASE YTKD-RELATED"/>
    <property type="match status" value="1"/>
</dbReference>
<sequence length="162" mass="18468">MIVLSDLAGNKVELSFGRQAETNQIRHVLCITEYSGYWLCTNHKTRGIEFPGGKLEEGEKPEEAAKREIFEETGGEVGELTFIGQYKVISENEEFVKGVFYAVVKEIVSKNDYMETRGPVLVKHDILFEKLDESFSFIMKDGVVKKIIEYIKSEREANPFCS</sequence>
<dbReference type="Pfam" id="PF00293">
    <property type="entry name" value="NUDIX"/>
    <property type="match status" value="1"/>
</dbReference>
<dbReference type="PRINTS" id="PR00502">
    <property type="entry name" value="NUDIXFAMILY"/>
</dbReference>
<dbReference type="NCBIfam" id="TIGR02705">
    <property type="entry name" value="nudix_YtkD"/>
    <property type="match status" value="1"/>
</dbReference>
<accession>A0A285CW04</accession>